<dbReference type="Proteomes" id="UP000187209">
    <property type="component" value="Unassembled WGS sequence"/>
</dbReference>
<dbReference type="InterPro" id="IPR000699">
    <property type="entry name" value="RIH_dom"/>
</dbReference>
<comment type="caution">
    <text evidence="19">The sequence shown here is derived from an EMBL/GenBank/DDBJ whole genome shotgun (WGS) entry which is preliminary data.</text>
</comment>
<dbReference type="GO" id="GO:0070679">
    <property type="term" value="F:inositol 1,4,5 trisphosphate binding"/>
    <property type="evidence" value="ECO:0007669"/>
    <property type="project" value="InterPro"/>
</dbReference>
<proteinExistence type="inferred from homology"/>
<reference evidence="19 20" key="1">
    <citation type="submission" date="2016-11" db="EMBL/GenBank/DDBJ databases">
        <title>The macronuclear genome of Stentor coeruleus: a giant cell with tiny introns.</title>
        <authorList>
            <person name="Slabodnick M."/>
            <person name="Ruby J.G."/>
            <person name="Reiff S.B."/>
            <person name="Swart E.C."/>
            <person name="Gosai S."/>
            <person name="Prabakaran S."/>
            <person name="Witkowska E."/>
            <person name="Larue G.E."/>
            <person name="Fisher S."/>
            <person name="Freeman R.M."/>
            <person name="Gunawardena J."/>
            <person name="Chu W."/>
            <person name="Stover N.A."/>
            <person name="Gregory B.D."/>
            <person name="Nowacki M."/>
            <person name="Derisi J."/>
            <person name="Roy S.W."/>
            <person name="Marshall W.F."/>
            <person name="Sood P."/>
        </authorList>
    </citation>
    <scope>NUCLEOTIDE SEQUENCE [LARGE SCALE GENOMIC DNA]</scope>
    <source>
        <strain evidence="19">WM001</strain>
    </source>
</reference>
<dbReference type="Gene3D" id="2.80.10.50">
    <property type="match status" value="2"/>
</dbReference>
<evidence type="ECO:0000256" key="5">
    <source>
        <dbReference type="ARBA" id="ARBA00022737"/>
    </source>
</evidence>
<evidence type="ECO:0000256" key="4">
    <source>
        <dbReference type="ARBA" id="ARBA00022692"/>
    </source>
</evidence>
<feature type="domain" description="Ion transport" evidence="14">
    <location>
        <begin position="2301"/>
        <end position="2520"/>
    </location>
</feature>
<gene>
    <name evidence="19" type="ORF">SteCoe_13976</name>
</gene>
<dbReference type="SUPFAM" id="SSF82109">
    <property type="entry name" value="MIR domain"/>
    <property type="match status" value="1"/>
</dbReference>
<keyword evidence="3" id="KW-0813">Transport</keyword>
<feature type="domain" description="Inositol 1,4,5-trisphosphate/ryanodine receptor" evidence="18">
    <location>
        <begin position="8"/>
        <end position="229"/>
    </location>
</feature>
<keyword evidence="7 13" id="KW-1133">Transmembrane helix</keyword>
<evidence type="ECO:0000256" key="2">
    <source>
        <dbReference type="ARBA" id="ARBA00009453"/>
    </source>
</evidence>
<evidence type="ECO:0000259" key="18">
    <source>
        <dbReference type="Pfam" id="PF08709"/>
    </source>
</evidence>
<keyword evidence="11" id="KW-1071">Ligand-gated ion channel</keyword>
<evidence type="ECO:0000259" key="17">
    <source>
        <dbReference type="Pfam" id="PF08454"/>
    </source>
</evidence>
<organism evidence="19 20">
    <name type="scientific">Stentor coeruleus</name>
    <dbReference type="NCBI Taxonomy" id="5963"/>
    <lineage>
        <taxon>Eukaryota</taxon>
        <taxon>Sar</taxon>
        <taxon>Alveolata</taxon>
        <taxon>Ciliophora</taxon>
        <taxon>Postciliodesmatophora</taxon>
        <taxon>Heterotrichea</taxon>
        <taxon>Heterotrichida</taxon>
        <taxon>Stentoridae</taxon>
        <taxon>Stentor</taxon>
    </lineage>
</organism>
<evidence type="ECO:0000256" key="6">
    <source>
        <dbReference type="ARBA" id="ARBA00022824"/>
    </source>
</evidence>
<dbReference type="InterPro" id="IPR014821">
    <property type="entry name" value="Ins145_P3_rcpt"/>
</dbReference>
<evidence type="ECO:0000259" key="15">
    <source>
        <dbReference type="Pfam" id="PF01365"/>
    </source>
</evidence>
<dbReference type="PRINTS" id="PR00779">
    <property type="entry name" value="INSP3RECEPTR"/>
</dbReference>
<evidence type="ECO:0000256" key="7">
    <source>
        <dbReference type="ARBA" id="ARBA00022989"/>
    </source>
</evidence>
<evidence type="ECO:0000313" key="19">
    <source>
        <dbReference type="EMBL" id="OMJ84850.1"/>
    </source>
</evidence>
<dbReference type="Pfam" id="PF02815">
    <property type="entry name" value="MIR"/>
    <property type="match status" value="1"/>
</dbReference>
<dbReference type="InterPro" id="IPR000493">
    <property type="entry name" value="InsP3_rcpt"/>
</dbReference>
<sequence length="2654" mass="308844">MEESKASSELLHFGQLISICLEENSYIYSKGFIDNSVYVIKADDNSSHDFIGSVFRVLPQCMYSVQNDLISSCEELSPQQFQEKFKRHEESFEGELKTNIQTYSNFKGEPVRFGSIIQLQHVLSYKFITLVPQENAEIEKENLKLRLTEFASECSYIRIETAYKFQKENDGLVRINDRVVFEILLPDLIKSAYFNTSEFSTPGFDIERREVNASLDHNVKWKLQQYSKFIPDRENSLLCGDHVWISHGEEESCLVANSRNEGMTIFFSSNMNDTNGLWKIESENDREGGYLTAEKRFRLRHASSGMYLGMVQSSGDKIGGVDGFSKALLSKLAKQSKFIPSLEEKLSPYTLWHFQSLYDNKKSRKISRDDYCILINSNTNCYLQGIEDKKIEQSSKLIPIIKTEPLSSSTQPIKNEDAYFKLFKCEDSLIWGTLFLLDCMPILKEFPSLIEKYSQIPFGTENLYLLREFKKKTDLVLKCLENLILFCKNKLKSMITIDKQFGHVEGLRQKILREQLFIDVLAEILDTIFVGNFSLSKIMTLNKLENTESEARVTRTSNLAQEISRTQLLTIVSISKKIYMLLAVICKGNKENQIYSFRFFRVFQKHAAYGLGATQAMMTILDENETLLLQLHKSQSLSNDRSNDSIIGHYSWLLRKFYRERKPQLVEFLRFICTYKGEGVSVNQEKIHEMLFGNPETHSKAVITTSTLSDKASLYLFLQHPSGIGEENVSLEICFSHGEIDPRYRNEIQYFTKMLELFSDMCNGRNYICKASIKDWFPIQVLVSNIWNEDLSPEIRAAFLKLMLSMHVDSQPRQELGKPELIRVLGLILKEDQKIIHRQRHSVINLDSGLDIARRMGKRFTHVKNEIIILNEDKNEEFIVKFVEDEIVLCQLKERVIDYLRAEGENPKFNILTHQVLKMGRQLAKFELLGSACSNIKEGFCVLDPRHPLFNHESMDLIRLLKVVKPLLLYGYDISPMISNKTGILSTKSVKKTQESFESLLSKLLHEANSLGDPMVRYSDNLRNYLRSVLENIEISEAQRSYQTKCKIEICQLLHYVLDWRQDFLMSNVVTWFNTDFLNKSVVNEKEVKCLFPPLMLTEKYVEKANFLNLNININLNFDLNREPDPEFKAYLQPEIKDLSCIGKKIITKLLRLFCISSDYKMQSLIISLILRSFNQRTELVKNIKKLHVMTLLQDTEVFTWTKTSLFTFKQLSEQSELWLKYWMQSEFLMEKNLDKLETVQSILDKFIIVMHREATIEDGMPLAGIAGKIDKDRQIMCYYLHMHKYLIHLIKDGMFTLANVYDDPKNNKEVEGRGRLLKLFQTSYTVLTTMSRRNPKIQKKLFGYMSTFTAFLRIPVGQIELICEVFRDNSQLCGCIKDDFIKQFLDLIITEGRQARFLRVFEVIQSPCAIPIPEVQRMVLLHLLEPSHLNHVCYMNKDSSGFFFEPLSNPPLFSPHYKDEPIIYHGVLIEVLTKCGQGASGIYLTEAKCQKIISLKQIFELLNIDDVRYQLLQNPLLGFFYHIYLDSDQRVDELENSKDFVLYISKITKSIEGLTEDSNINIEFFENWVNILYSYSNKYIEDIQGFKLNDDVDALCIFLEVLSTKWIFFSKQQLSETTLQKLQALGTKYNCSFSIEDIPTDNLETTQNNLADESANKEKWLEFKDVFLYSDSLKPMLKEEHQALYDLVFDIELIDPALNSGTIYKKALQFIKQSSIYKPPVGVIVNLLEFLSKLLDNVRSEKNDEKQQALENLQNEFCGYEAAKITLGLMCDRETQPEAFQALLYFAIKLLEGGNQKAQQDFYQFFITMSSSTLFFERLHTLVNLYIEKCSNAEDIQKLPIYKSPDLKITLIMKLLQLLCENHNQLLQNYLRIQANLRSNHDMIGLTILLLEELMKRKSYTHFLIISQCFDTLTEFIQGPCRENQKSIIDSRFLEVASGLLCLDEKSDNLAKYENLVGESAKGTGKAENCLKGWMIAHLKYKCMITIQSLLEGQVDNYVVTRMIRALNIEIFKENLASNYMSYLENYHKGYYDYPLFQHYEENDDFQYGQSNDQDRNPGYYQFIIEIGFMIFHLMCCFKDNDDPENKAIIENELPDLMIKEEASDFMATKLIGDLGKIGLSFLKSGFSVVTRISGGKKAKVAMNDEDRKKILGEAYKFFQLNSGNAEVIFTDKKLFKVYFWIPPECHHLTSDSKDFFHNTVDRSSDKAKIQYLIQKAPEMIEEMQHEFKLSKFYNKYKLVSFFTSNVTIWKEIAFFSTFILNFFIIASYYENYSGSRLFPKLFYEEYSQMSTSGTYNVLRIIGIIQCVCSILIVSFFIMKTAPVLIKRGWKKHQRLNDNKNCVSALVHKLKGLFLTLYFTLSNVDVLYHLLYMMCSIFGITVNPLFFSLNLLDVLYRYPSLQNVIKSVTLPRKSLFLVFIFILILIYLFTLWGYLVFYSLYSKNGNCDNMLICLKTSFDQGIKNGGGIGDYFDLLNGGIINQDIFIRFVFDDLFNIFIMIIMMNIIQGIIIDTFAILRELTERNTNDRETKCFVCGKDKEYIERCTNRPFRYHCIYEHNEWNYLYFFAYLNNKESTEHTGVESSIYELIQAKDITWIPQQQGLTMKDTENTEELLLQKKIENITMTYESLQKEMRDVRKYFADYLESKAVVNE</sequence>
<dbReference type="SUPFAM" id="SSF100909">
    <property type="entry name" value="IP3 receptor type 1 binding core, domain 2"/>
    <property type="match status" value="2"/>
</dbReference>
<name>A0A1R2C7A9_9CILI</name>
<evidence type="ECO:0000256" key="12">
    <source>
        <dbReference type="ARBA" id="ARBA00023303"/>
    </source>
</evidence>
<dbReference type="Gene3D" id="1.25.10.30">
    <property type="entry name" value="IP3 receptor type 1 binding core, RIH domain"/>
    <property type="match status" value="1"/>
</dbReference>
<keyword evidence="10" id="KW-0675">Receptor</keyword>
<keyword evidence="6" id="KW-0256">Endoplasmic reticulum</keyword>
<keyword evidence="9 13" id="KW-0472">Membrane</keyword>
<dbReference type="Pfam" id="PF01365">
    <property type="entry name" value="RYDR_ITPR"/>
    <property type="match status" value="2"/>
</dbReference>
<evidence type="ECO:0000313" key="20">
    <source>
        <dbReference type="Proteomes" id="UP000187209"/>
    </source>
</evidence>
<dbReference type="GO" id="GO:0005220">
    <property type="term" value="F:inositol 1,4,5-trisphosphate-gated calcium channel activity"/>
    <property type="evidence" value="ECO:0007669"/>
    <property type="project" value="InterPro"/>
</dbReference>
<comment type="subcellular location">
    <subcellularLocation>
        <location evidence="1">Endoplasmic reticulum membrane</location>
        <topology evidence="1">Multi-pass membrane protein</topology>
    </subcellularLocation>
</comment>
<evidence type="ECO:0000256" key="3">
    <source>
        <dbReference type="ARBA" id="ARBA00022448"/>
    </source>
</evidence>
<feature type="transmembrane region" description="Helical" evidence="13">
    <location>
        <begin position="2372"/>
        <end position="2396"/>
    </location>
</feature>
<feature type="transmembrane region" description="Helical" evidence="13">
    <location>
        <begin position="2416"/>
        <end position="2442"/>
    </location>
</feature>
<feature type="transmembrane region" description="Helical" evidence="13">
    <location>
        <begin position="2494"/>
        <end position="2518"/>
    </location>
</feature>
<dbReference type="PANTHER" id="PTHR13715">
    <property type="entry name" value="RYANODINE RECEPTOR AND IP3 RECEPTOR"/>
    <property type="match status" value="1"/>
</dbReference>
<dbReference type="InterPro" id="IPR036300">
    <property type="entry name" value="MIR_dom_sf"/>
</dbReference>
<dbReference type="InterPro" id="IPR013662">
    <property type="entry name" value="RIH_assoc-dom"/>
</dbReference>
<keyword evidence="20" id="KW-1185">Reference proteome</keyword>
<keyword evidence="8" id="KW-0406">Ion transport</keyword>
<evidence type="ECO:0000256" key="9">
    <source>
        <dbReference type="ARBA" id="ARBA00023136"/>
    </source>
</evidence>
<accession>A0A1R2C7A9</accession>
<evidence type="ECO:0000256" key="10">
    <source>
        <dbReference type="ARBA" id="ARBA00023170"/>
    </source>
</evidence>
<dbReference type="GO" id="GO:0005789">
    <property type="term" value="C:endoplasmic reticulum membrane"/>
    <property type="evidence" value="ECO:0007669"/>
    <property type="project" value="UniProtKB-SubCell"/>
</dbReference>
<evidence type="ECO:0000256" key="11">
    <source>
        <dbReference type="ARBA" id="ARBA00023286"/>
    </source>
</evidence>
<comment type="similarity">
    <text evidence="2">Belongs to the InsP3 receptor family.</text>
</comment>
<feature type="transmembrane region" description="Helical" evidence="13">
    <location>
        <begin position="2254"/>
        <end position="2271"/>
    </location>
</feature>
<protein>
    <submittedName>
        <fullName evidence="19">Uncharacterized protein</fullName>
    </submittedName>
</protein>
<keyword evidence="5" id="KW-0677">Repeat</keyword>
<dbReference type="InterPro" id="IPR005821">
    <property type="entry name" value="Ion_trans_dom"/>
</dbReference>
<dbReference type="InterPro" id="IPR015925">
    <property type="entry name" value="Ryanodine_IP3_receptor"/>
</dbReference>
<dbReference type="CDD" id="cd23263">
    <property type="entry name" value="beta-trefoil_MIR"/>
    <property type="match status" value="1"/>
</dbReference>
<feature type="domain" description="MIR" evidence="16">
    <location>
        <begin position="236"/>
        <end position="389"/>
    </location>
</feature>
<dbReference type="Pfam" id="PF08454">
    <property type="entry name" value="RIH_assoc"/>
    <property type="match status" value="1"/>
</dbReference>
<dbReference type="Pfam" id="PF08709">
    <property type="entry name" value="Ins145_P3_rec"/>
    <property type="match status" value="1"/>
</dbReference>
<keyword evidence="12" id="KW-0407">Ion channel</keyword>
<evidence type="ECO:0000256" key="13">
    <source>
        <dbReference type="SAM" id="Phobius"/>
    </source>
</evidence>
<dbReference type="EMBL" id="MPUH01000256">
    <property type="protein sequence ID" value="OMJ84850.1"/>
    <property type="molecule type" value="Genomic_DNA"/>
</dbReference>
<evidence type="ECO:0000259" key="14">
    <source>
        <dbReference type="Pfam" id="PF00520"/>
    </source>
</evidence>
<evidence type="ECO:0000256" key="8">
    <source>
        <dbReference type="ARBA" id="ARBA00023065"/>
    </source>
</evidence>
<evidence type="ECO:0000256" key="1">
    <source>
        <dbReference type="ARBA" id="ARBA00004477"/>
    </source>
</evidence>
<feature type="transmembrane region" description="Helical" evidence="13">
    <location>
        <begin position="2299"/>
        <end position="2320"/>
    </location>
</feature>
<dbReference type="OrthoDB" id="300855at2759"/>
<feature type="domain" description="RIH" evidence="15">
    <location>
        <begin position="478"/>
        <end position="696"/>
    </location>
</feature>
<evidence type="ECO:0000259" key="16">
    <source>
        <dbReference type="Pfam" id="PF02815"/>
    </source>
</evidence>
<dbReference type="Pfam" id="PF00520">
    <property type="entry name" value="Ion_trans"/>
    <property type="match status" value="1"/>
</dbReference>
<dbReference type="PANTHER" id="PTHR13715:SF99">
    <property type="entry name" value="INOSITOL 1,4,5-TRISPHOSPHATE RECEPTOR-LIKE PROTEIN A"/>
    <property type="match status" value="1"/>
</dbReference>
<feature type="domain" description="RyR/IP3R Homology associated" evidence="17">
    <location>
        <begin position="1851"/>
        <end position="1942"/>
    </location>
</feature>
<feature type="domain" description="RIH" evidence="15">
    <location>
        <begin position="1251"/>
        <end position="1426"/>
    </location>
</feature>
<keyword evidence="4 13" id="KW-0812">Transmembrane</keyword>
<dbReference type="InterPro" id="IPR016093">
    <property type="entry name" value="MIR_motif"/>
</dbReference>
<dbReference type="InterPro" id="IPR035910">
    <property type="entry name" value="RyR/IP3R_RIH_dom_sf"/>
</dbReference>